<comment type="caution">
    <text evidence="2">The sequence shown here is derived from an EMBL/GenBank/DDBJ whole genome shotgun (WGS) entry which is preliminary data.</text>
</comment>
<keyword evidence="3" id="KW-1185">Reference proteome</keyword>
<dbReference type="Proteomes" id="UP000030143">
    <property type="component" value="Unassembled WGS sequence"/>
</dbReference>
<feature type="region of interest" description="Disordered" evidence="1">
    <location>
        <begin position="34"/>
        <end position="55"/>
    </location>
</feature>
<dbReference type="HOGENOM" id="CLU_3033104_0_0_1"/>
<dbReference type="GeneID" id="27679990"/>
<name>A0A0A2K4I3_PENEN</name>
<sequence length="55" mass="6239">MVTLIGHCWIRPRSIHQPTRPKLMHGHVPVFSLSSCPPRGDRTPIRTKKAGVRND</sequence>
<organism evidence="2 3">
    <name type="scientific">Penicillium expansum</name>
    <name type="common">Blue mold rot fungus</name>
    <dbReference type="NCBI Taxonomy" id="27334"/>
    <lineage>
        <taxon>Eukaryota</taxon>
        <taxon>Fungi</taxon>
        <taxon>Dikarya</taxon>
        <taxon>Ascomycota</taxon>
        <taxon>Pezizomycotina</taxon>
        <taxon>Eurotiomycetes</taxon>
        <taxon>Eurotiomycetidae</taxon>
        <taxon>Eurotiales</taxon>
        <taxon>Aspergillaceae</taxon>
        <taxon>Penicillium</taxon>
    </lineage>
</organism>
<evidence type="ECO:0000256" key="1">
    <source>
        <dbReference type="SAM" id="MobiDB-lite"/>
    </source>
</evidence>
<dbReference type="OrthoDB" id="10432303at2759"/>
<dbReference type="RefSeq" id="XP_016600541.1">
    <property type="nucleotide sequence ID" value="XM_016744570.1"/>
</dbReference>
<gene>
    <name evidence="2" type="ORF">PEX2_073000</name>
</gene>
<protein>
    <submittedName>
        <fullName evidence="2">Uncharacterized protein</fullName>
    </submittedName>
</protein>
<evidence type="ECO:0000313" key="2">
    <source>
        <dbReference type="EMBL" id="KGO59345.1"/>
    </source>
</evidence>
<accession>A0A0A2K4I3</accession>
<dbReference type="EMBL" id="JQFZ01000096">
    <property type="protein sequence ID" value="KGO59345.1"/>
    <property type="molecule type" value="Genomic_DNA"/>
</dbReference>
<proteinExistence type="predicted"/>
<dbReference type="PhylomeDB" id="A0A0A2K4I3"/>
<dbReference type="VEuPathDB" id="FungiDB:PEXP_075420"/>
<reference evidence="2 3" key="1">
    <citation type="journal article" date="2015" name="Mol. Plant Microbe Interact.">
        <title>Genome, transcriptome, and functional analyses of Penicillium expansum provide new insights into secondary metabolism and pathogenicity.</title>
        <authorList>
            <person name="Ballester A.R."/>
            <person name="Marcet-Houben M."/>
            <person name="Levin E."/>
            <person name="Sela N."/>
            <person name="Selma-Lazaro C."/>
            <person name="Carmona L."/>
            <person name="Wisniewski M."/>
            <person name="Droby S."/>
            <person name="Gonzalez-Candelas L."/>
            <person name="Gabaldon T."/>
        </authorList>
    </citation>
    <scope>NUCLEOTIDE SEQUENCE [LARGE SCALE GENOMIC DNA]</scope>
    <source>
        <strain evidence="2 3">MD-8</strain>
    </source>
</reference>
<feature type="compositionally biased region" description="Basic residues" evidence="1">
    <location>
        <begin position="45"/>
        <end position="55"/>
    </location>
</feature>
<dbReference type="AlphaFoldDB" id="A0A0A2K4I3"/>
<evidence type="ECO:0000313" key="3">
    <source>
        <dbReference type="Proteomes" id="UP000030143"/>
    </source>
</evidence>